<keyword evidence="6" id="KW-1185">Reference proteome</keyword>
<reference evidence="4" key="2">
    <citation type="submission" date="2007-04" db="EMBL/GenBank/DDBJ databases">
        <title>The genome of the human body louse.</title>
        <authorList>
            <consortium name="The Human Body Louse Genome Consortium"/>
            <person name="Kirkness E."/>
            <person name="Walenz B."/>
            <person name="Hass B."/>
            <person name="Bruggner R."/>
            <person name="Strausberg R."/>
        </authorList>
    </citation>
    <scope>NUCLEOTIDE SEQUENCE</scope>
    <source>
        <strain evidence="4">USDA</strain>
    </source>
</reference>
<dbReference type="GO" id="GO:0008270">
    <property type="term" value="F:zinc ion binding"/>
    <property type="evidence" value="ECO:0007669"/>
    <property type="project" value="UniProtKB-UniRule"/>
</dbReference>
<evidence type="ECO:0000259" key="3">
    <source>
        <dbReference type="PROSITE" id="PS51915"/>
    </source>
</evidence>
<dbReference type="EMBL" id="AAZO01003473">
    <property type="status" value="NOT_ANNOTATED_CDS"/>
    <property type="molecule type" value="Genomic_DNA"/>
</dbReference>
<dbReference type="SUPFAM" id="SSF57716">
    <property type="entry name" value="Glucocorticoid receptor-like (DNA-binding domain)"/>
    <property type="match status" value="1"/>
</dbReference>
<dbReference type="OrthoDB" id="8922241at2759"/>
<dbReference type="PANTHER" id="PTHR39942">
    <property type="entry name" value="BCDNA.LD26519-RELATED"/>
    <property type="match status" value="1"/>
</dbReference>
<dbReference type="AlphaFoldDB" id="E0VM22"/>
<gene>
    <name evidence="5" type="primary">8229800</name>
    <name evidence="4" type="ORF">Phum_PHUM299640</name>
</gene>
<dbReference type="Pfam" id="PF07776">
    <property type="entry name" value="zf-AD"/>
    <property type="match status" value="1"/>
</dbReference>
<feature type="binding site" evidence="1">
    <location>
        <position position="69"/>
    </location>
    <ligand>
        <name>Zn(2+)</name>
        <dbReference type="ChEBI" id="CHEBI:29105"/>
    </ligand>
</feature>
<evidence type="ECO:0000256" key="2">
    <source>
        <dbReference type="SAM" id="MobiDB-lite"/>
    </source>
</evidence>
<organism>
    <name type="scientific">Pediculus humanus subsp. corporis</name>
    <name type="common">Body louse</name>
    <dbReference type="NCBI Taxonomy" id="121224"/>
    <lineage>
        <taxon>Eukaryota</taxon>
        <taxon>Metazoa</taxon>
        <taxon>Ecdysozoa</taxon>
        <taxon>Arthropoda</taxon>
        <taxon>Hexapoda</taxon>
        <taxon>Insecta</taxon>
        <taxon>Pterygota</taxon>
        <taxon>Neoptera</taxon>
        <taxon>Paraneoptera</taxon>
        <taxon>Psocodea</taxon>
        <taxon>Troctomorpha</taxon>
        <taxon>Phthiraptera</taxon>
        <taxon>Anoplura</taxon>
        <taxon>Pediculidae</taxon>
        <taxon>Pediculus</taxon>
    </lineage>
</organism>
<sequence>MTTNLNVETDENEILDFDKICRLCLLEKTSMLRIFTKKKKNNTTPLPIRIMSCASLEVYQGDGLPSKICPKCLWNVNQAYTFREQCDAANTRLQKYVHRLKNLDNSSNNQNETQEAIPLEYLDEQIVISEHPTGSIQIKNEEALDIKTEPEVTYDQSAIIKGENEDRDNDEEDDKPISELINFSKVSAESGNTETEEQNTL</sequence>
<feature type="binding site" evidence="1">
    <location>
        <position position="21"/>
    </location>
    <ligand>
        <name>Zn(2+)</name>
        <dbReference type="ChEBI" id="CHEBI:29105"/>
    </ligand>
</feature>
<dbReference type="KEGG" id="phu:Phum_PHUM299640"/>
<dbReference type="PANTHER" id="PTHR39942:SF1">
    <property type="entry name" value="BCDNA.LD26519-RELATED"/>
    <property type="match status" value="1"/>
</dbReference>
<dbReference type="eggNOG" id="KOG1721">
    <property type="taxonomic scope" value="Eukaryota"/>
</dbReference>
<feature type="compositionally biased region" description="Acidic residues" evidence="2">
    <location>
        <begin position="165"/>
        <end position="174"/>
    </location>
</feature>
<proteinExistence type="predicted"/>
<keyword evidence="1" id="KW-0863">Zinc-finger</keyword>
<dbReference type="EnsemblMetazoa" id="PHUM299640-RA">
    <property type="protein sequence ID" value="PHUM299640-PA"/>
    <property type="gene ID" value="PHUM299640"/>
</dbReference>
<evidence type="ECO:0000313" key="5">
    <source>
        <dbReference type="EnsemblMetazoa" id="PHUM299640-PA"/>
    </source>
</evidence>
<keyword evidence="1" id="KW-0479">Metal-binding</keyword>
<dbReference type="VEuPathDB" id="VectorBase:PHUM299640"/>
<dbReference type="Proteomes" id="UP000009046">
    <property type="component" value="Unassembled WGS sequence"/>
</dbReference>
<dbReference type="GeneID" id="8229800"/>
<evidence type="ECO:0000256" key="1">
    <source>
        <dbReference type="PROSITE-ProRule" id="PRU01263"/>
    </source>
</evidence>
<reference evidence="4" key="1">
    <citation type="submission" date="2007-04" db="EMBL/GenBank/DDBJ databases">
        <title>Annotation of Pediculus humanus corporis strain USDA.</title>
        <authorList>
            <person name="Kirkness E."/>
            <person name="Hannick L."/>
            <person name="Hass B."/>
            <person name="Bruggner R."/>
            <person name="Lawson D."/>
            <person name="Bidwell S."/>
            <person name="Joardar V."/>
            <person name="Caler E."/>
            <person name="Walenz B."/>
            <person name="Inman J."/>
            <person name="Schobel S."/>
            <person name="Galinsky K."/>
            <person name="Amedeo P."/>
            <person name="Strausberg R."/>
        </authorList>
    </citation>
    <scope>NUCLEOTIDE SEQUENCE</scope>
    <source>
        <strain evidence="4">USDA</strain>
    </source>
</reference>
<feature type="binding site" evidence="1">
    <location>
        <position position="72"/>
    </location>
    <ligand>
        <name>Zn(2+)</name>
        <dbReference type="ChEBI" id="CHEBI:29105"/>
    </ligand>
</feature>
<dbReference type="CTD" id="8229800"/>
<evidence type="ECO:0000313" key="4">
    <source>
        <dbReference type="EMBL" id="EEB14428.1"/>
    </source>
</evidence>
<name>E0VM22_PEDHC</name>
<dbReference type="InterPro" id="IPR012934">
    <property type="entry name" value="Znf_AD"/>
</dbReference>
<dbReference type="InParanoid" id="E0VM22"/>
<dbReference type="EMBL" id="DS235286">
    <property type="protein sequence ID" value="EEB14428.1"/>
    <property type="molecule type" value="Genomic_DNA"/>
</dbReference>
<feature type="binding site" evidence="1">
    <location>
        <position position="24"/>
    </location>
    <ligand>
        <name>Zn(2+)</name>
        <dbReference type="ChEBI" id="CHEBI:29105"/>
    </ligand>
</feature>
<evidence type="ECO:0000313" key="6">
    <source>
        <dbReference type="Proteomes" id="UP000009046"/>
    </source>
</evidence>
<accession>E0VM22</accession>
<feature type="region of interest" description="Disordered" evidence="2">
    <location>
        <begin position="147"/>
        <end position="201"/>
    </location>
</feature>
<dbReference type="Gene3D" id="3.40.1800.20">
    <property type="match status" value="1"/>
</dbReference>
<keyword evidence="1" id="KW-0862">Zinc</keyword>
<dbReference type="PROSITE" id="PS51915">
    <property type="entry name" value="ZAD"/>
    <property type="match status" value="1"/>
</dbReference>
<dbReference type="HOGENOM" id="CLU_1361886_0_0_1"/>
<feature type="compositionally biased region" description="Polar residues" evidence="2">
    <location>
        <begin position="184"/>
        <end position="193"/>
    </location>
</feature>
<protein>
    <recommendedName>
        <fullName evidence="3">ZAD domain-containing protein</fullName>
    </recommendedName>
</protein>
<feature type="domain" description="ZAD" evidence="3">
    <location>
        <begin position="19"/>
        <end position="96"/>
    </location>
</feature>
<reference evidence="5" key="3">
    <citation type="submission" date="2020-05" db="UniProtKB">
        <authorList>
            <consortium name="EnsemblMetazoa"/>
        </authorList>
    </citation>
    <scope>IDENTIFICATION</scope>
    <source>
        <strain evidence="5">USDA</strain>
    </source>
</reference>
<dbReference type="SMART" id="SM00868">
    <property type="entry name" value="zf-AD"/>
    <property type="match status" value="1"/>
</dbReference>
<dbReference type="GO" id="GO:0005634">
    <property type="term" value="C:nucleus"/>
    <property type="evidence" value="ECO:0007669"/>
    <property type="project" value="InterPro"/>
</dbReference>
<dbReference type="RefSeq" id="XP_002427166.1">
    <property type="nucleotide sequence ID" value="XM_002427121.1"/>
</dbReference>